<accession>A0A4P7VHI9</accession>
<evidence type="ECO:0000313" key="1">
    <source>
        <dbReference type="EMBL" id="QCD35502.1"/>
    </source>
</evidence>
<dbReference type="EMBL" id="CP039393">
    <property type="protein sequence ID" value="QCD35502.1"/>
    <property type="molecule type" value="Genomic_DNA"/>
</dbReference>
<evidence type="ECO:0000313" key="2">
    <source>
        <dbReference type="Proteomes" id="UP000297031"/>
    </source>
</evidence>
<dbReference type="RefSeq" id="WP_123398943.1">
    <property type="nucleotide sequence ID" value="NZ_CP039393.1"/>
</dbReference>
<sequence>MAKLEYDELVQLLQDGTIGFLRFMLESDNAESYLEWCELHGIEPSEESAEFYYDETEIDMMERQLIDDEDYGIWN</sequence>
<organism evidence="1 2">
    <name type="scientific">Muribaculum gordoncarteri</name>
    <dbReference type="NCBI Taxonomy" id="2530390"/>
    <lineage>
        <taxon>Bacteria</taxon>
        <taxon>Pseudomonadati</taxon>
        <taxon>Bacteroidota</taxon>
        <taxon>Bacteroidia</taxon>
        <taxon>Bacteroidales</taxon>
        <taxon>Muribaculaceae</taxon>
        <taxon>Muribaculum</taxon>
    </lineage>
</organism>
<name>A0A4P7VHI9_9BACT</name>
<dbReference type="Proteomes" id="UP000297031">
    <property type="component" value="Chromosome"/>
</dbReference>
<dbReference type="OrthoDB" id="1072594at2"/>
<reference evidence="1 2" key="1">
    <citation type="submission" date="2019-02" db="EMBL/GenBank/DDBJ databases">
        <title>Isolation and identification of novel species under the genus Muribaculum.</title>
        <authorList>
            <person name="Miyake S."/>
            <person name="Ding Y."/>
            <person name="Low A."/>
            <person name="Soh M."/>
            <person name="Seedorf H."/>
        </authorList>
    </citation>
    <scope>NUCLEOTIDE SEQUENCE [LARGE SCALE GENOMIC DNA]</scope>
    <source>
        <strain evidence="1 2">TLL-A4</strain>
    </source>
</reference>
<dbReference type="KEGG" id="mgod:E7746_06140"/>
<proteinExistence type="predicted"/>
<dbReference type="AlphaFoldDB" id="A0A4P7VHI9"/>
<gene>
    <name evidence="1" type="ORF">E7746_06140</name>
</gene>
<protein>
    <submittedName>
        <fullName evidence="1">Uncharacterized protein</fullName>
    </submittedName>
</protein>
<keyword evidence="2" id="KW-1185">Reference proteome</keyword>